<comment type="caution">
    <text evidence="9">The sequence shown here is derived from an EMBL/GenBank/DDBJ whole genome shotgun (WGS) entry which is preliminary data.</text>
</comment>
<evidence type="ECO:0000256" key="6">
    <source>
        <dbReference type="SAM" id="MobiDB-lite"/>
    </source>
</evidence>
<comment type="subcellular location">
    <subcellularLocation>
        <location evidence="1">Secreted</location>
        <location evidence="1">Cell wall</location>
        <topology evidence="1">Peptidoglycan-anchor</topology>
    </subcellularLocation>
</comment>
<dbReference type="RefSeq" id="WP_109348942.1">
    <property type="nucleotide sequence ID" value="NZ_BJUE01000003.1"/>
</dbReference>
<keyword evidence="2" id="KW-0134">Cell wall</keyword>
<dbReference type="Pfam" id="PF00746">
    <property type="entry name" value="Gram_pos_anchor"/>
    <property type="match status" value="1"/>
</dbReference>
<feature type="region of interest" description="Disordered" evidence="6">
    <location>
        <begin position="32"/>
        <end position="52"/>
    </location>
</feature>
<dbReference type="EMBL" id="SNZG01000006">
    <property type="protein sequence ID" value="TDR41368.1"/>
    <property type="molecule type" value="Genomic_DNA"/>
</dbReference>
<dbReference type="Proteomes" id="UP000294641">
    <property type="component" value="Unassembled WGS sequence"/>
</dbReference>
<evidence type="ECO:0000256" key="2">
    <source>
        <dbReference type="ARBA" id="ARBA00022512"/>
    </source>
</evidence>
<dbReference type="InterPro" id="IPR019931">
    <property type="entry name" value="LPXTG_anchor"/>
</dbReference>
<evidence type="ECO:0000256" key="1">
    <source>
        <dbReference type="ARBA" id="ARBA00004168"/>
    </source>
</evidence>
<reference evidence="9 11" key="1">
    <citation type="submission" date="2018-06" db="EMBL/GenBank/DDBJ databases">
        <authorList>
            <consortium name="Pathogen Informatics"/>
            <person name="Doyle S."/>
        </authorList>
    </citation>
    <scope>NUCLEOTIDE SEQUENCE [LARGE SCALE GENOMIC DNA]</scope>
    <source>
        <strain evidence="9 11">NCTC10597</strain>
    </source>
</reference>
<feature type="domain" description="Gram-positive cocci surface proteins LPxTG" evidence="8">
    <location>
        <begin position="82"/>
        <end position="118"/>
    </location>
</feature>
<protein>
    <submittedName>
        <fullName evidence="9">LPXTG cell wall anchor domain</fullName>
    </submittedName>
    <submittedName>
        <fullName evidence="10">LPXTG-motif cell wall-anchored protein/predicted secreted protein with PEP-CTERM sorting signal</fullName>
    </submittedName>
</protein>
<keyword evidence="5" id="KW-0572">Peptidoglycan-anchor</keyword>
<keyword evidence="4" id="KW-0732">Signal</keyword>
<feature type="transmembrane region" description="Helical" evidence="7">
    <location>
        <begin position="7"/>
        <end position="25"/>
    </location>
</feature>
<keyword evidence="12" id="KW-1185">Reference proteome</keyword>
<dbReference type="PROSITE" id="PS50847">
    <property type="entry name" value="GRAM_POS_ANCHORING"/>
    <property type="match status" value="1"/>
</dbReference>
<keyword evidence="7" id="KW-0472">Membrane</keyword>
<evidence type="ECO:0000313" key="11">
    <source>
        <dbReference type="Proteomes" id="UP000254330"/>
    </source>
</evidence>
<keyword evidence="7" id="KW-0812">Transmembrane</keyword>
<evidence type="ECO:0000313" key="9">
    <source>
        <dbReference type="EMBL" id="STX09873.1"/>
    </source>
</evidence>
<evidence type="ECO:0000259" key="8">
    <source>
        <dbReference type="PROSITE" id="PS50847"/>
    </source>
</evidence>
<dbReference type="AlphaFoldDB" id="A0A2U3AF87"/>
<keyword evidence="7" id="KW-1133">Transmembrane helix</keyword>
<evidence type="ECO:0000256" key="3">
    <source>
        <dbReference type="ARBA" id="ARBA00022525"/>
    </source>
</evidence>
<feature type="transmembrane region" description="Helical" evidence="7">
    <location>
        <begin position="89"/>
        <end position="108"/>
    </location>
</feature>
<dbReference type="EMBL" id="UGNP01000001">
    <property type="protein sequence ID" value="STX09873.1"/>
    <property type="molecule type" value="Genomic_DNA"/>
</dbReference>
<accession>A0A2U3AF87</accession>
<name>A0A2U3AF87_9BACL</name>
<evidence type="ECO:0000313" key="10">
    <source>
        <dbReference type="EMBL" id="TDR41368.1"/>
    </source>
</evidence>
<evidence type="ECO:0000256" key="4">
    <source>
        <dbReference type="ARBA" id="ARBA00022729"/>
    </source>
</evidence>
<dbReference type="NCBIfam" id="TIGR01167">
    <property type="entry name" value="LPXTG_anchor"/>
    <property type="match status" value="1"/>
</dbReference>
<keyword evidence="3" id="KW-0964">Secreted</keyword>
<evidence type="ECO:0000256" key="7">
    <source>
        <dbReference type="SAM" id="Phobius"/>
    </source>
</evidence>
<proteinExistence type="predicted"/>
<gene>
    <name evidence="10" type="ORF">DFR61_10666</name>
    <name evidence="9" type="ORF">NCTC10597_01580</name>
</gene>
<reference evidence="10 12" key="2">
    <citation type="submission" date="2019-03" db="EMBL/GenBank/DDBJ databases">
        <title>Genomic Encyclopedia of Type Strains, Phase IV (KMG-IV): sequencing the most valuable type-strain genomes for metagenomic binning, comparative biology and taxonomic classification.</title>
        <authorList>
            <person name="Goeker M."/>
        </authorList>
    </citation>
    <scope>NUCLEOTIDE SEQUENCE [LARGE SCALE GENOMIC DNA]</scope>
    <source>
        <strain evidence="10 12">DSM 20580</strain>
    </source>
</reference>
<evidence type="ECO:0000313" key="12">
    <source>
        <dbReference type="Proteomes" id="UP000294641"/>
    </source>
</evidence>
<sequence length="118" mass="11574">MKDLKKVLVGSAAFSVLGIISLYGGSNGGSGSGSGNGFGNGGPGSLGNGFGGSGTNLASNAGNLDVNNVSTSSLGGALNSELPQTGEDFKSEAATVGLMSMLAGLLFLRRKKKTTTDK</sequence>
<organism evidence="9 11">
    <name type="scientific">Kurthia zopfii</name>
    <dbReference type="NCBI Taxonomy" id="1650"/>
    <lineage>
        <taxon>Bacteria</taxon>
        <taxon>Bacillati</taxon>
        <taxon>Bacillota</taxon>
        <taxon>Bacilli</taxon>
        <taxon>Bacillales</taxon>
        <taxon>Caryophanaceae</taxon>
        <taxon>Kurthia</taxon>
    </lineage>
</organism>
<dbReference type="Proteomes" id="UP000254330">
    <property type="component" value="Unassembled WGS sequence"/>
</dbReference>
<evidence type="ECO:0000256" key="5">
    <source>
        <dbReference type="ARBA" id="ARBA00023088"/>
    </source>
</evidence>